<keyword evidence="6" id="KW-1133">Transmembrane helix</keyword>
<evidence type="ECO:0000256" key="5">
    <source>
        <dbReference type="ARBA" id="ARBA00031636"/>
    </source>
</evidence>
<feature type="transmembrane region" description="Helical" evidence="6">
    <location>
        <begin position="12"/>
        <end position="31"/>
    </location>
</feature>
<comment type="function">
    <text evidence="1">Multidrug efflux pump.</text>
</comment>
<keyword evidence="6" id="KW-0812">Transmembrane</keyword>
<dbReference type="InterPro" id="IPR002528">
    <property type="entry name" value="MATE_fam"/>
</dbReference>
<evidence type="ECO:0000313" key="7">
    <source>
        <dbReference type="EMBL" id="MFD2761673.1"/>
    </source>
</evidence>
<evidence type="ECO:0000313" key="8">
    <source>
        <dbReference type="Proteomes" id="UP001597502"/>
    </source>
</evidence>
<protein>
    <recommendedName>
        <fullName evidence="3">Probable multidrug resistance protein NorM</fullName>
    </recommendedName>
    <alternativeName>
        <fullName evidence="5">Multidrug-efflux transporter</fullName>
    </alternativeName>
</protein>
<reference evidence="8" key="1">
    <citation type="journal article" date="2019" name="Int. J. Syst. Evol. Microbiol.">
        <title>The Global Catalogue of Microorganisms (GCM) 10K type strain sequencing project: providing services to taxonomists for standard genome sequencing and annotation.</title>
        <authorList>
            <consortium name="The Broad Institute Genomics Platform"/>
            <consortium name="The Broad Institute Genome Sequencing Center for Infectious Disease"/>
            <person name="Wu L."/>
            <person name="Ma J."/>
        </authorList>
    </citation>
    <scope>NUCLEOTIDE SEQUENCE [LARGE SCALE GENOMIC DNA]</scope>
    <source>
        <strain evidence="8">TISTR 1535</strain>
    </source>
</reference>
<evidence type="ECO:0000256" key="4">
    <source>
        <dbReference type="ARBA" id="ARBA00022448"/>
    </source>
</evidence>
<feature type="transmembrane region" description="Helical" evidence="6">
    <location>
        <begin position="56"/>
        <end position="79"/>
    </location>
</feature>
<gene>
    <name evidence="7" type="ORF">ACFSUO_11995</name>
</gene>
<accession>A0ABW5V7I3</accession>
<comment type="similarity">
    <text evidence="2">Belongs to the multi antimicrobial extrusion (MATE) (TC 2.A.66.1) family.</text>
</comment>
<dbReference type="PANTHER" id="PTHR43298:SF2">
    <property type="entry name" value="FMN_FAD EXPORTER YEEO-RELATED"/>
    <property type="match status" value="1"/>
</dbReference>
<evidence type="ECO:0000256" key="2">
    <source>
        <dbReference type="ARBA" id="ARBA00010199"/>
    </source>
</evidence>
<name>A0ABW5V7I3_9BACI</name>
<dbReference type="EMBL" id="JBHUNA010000024">
    <property type="protein sequence ID" value="MFD2761673.1"/>
    <property type="molecule type" value="Genomic_DNA"/>
</dbReference>
<evidence type="ECO:0000256" key="3">
    <source>
        <dbReference type="ARBA" id="ARBA00020268"/>
    </source>
</evidence>
<keyword evidence="4" id="KW-0813">Transport</keyword>
<dbReference type="InterPro" id="IPR050222">
    <property type="entry name" value="MATE_MdtK"/>
</dbReference>
<keyword evidence="8" id="KW-1185">Reference proteome</keyword>
<dbReference type="Pfam" id="PF01554">
    <property type="entry name" value="MatE"/>
    <property type="match status" value="1"/>
</dbReference>
<evidence type="ECO:0000256" key="6">
    <source>
        <dbReference type="SAM" id="Phobius"/>
    </source>
</evidence>
<sequence>MHETATLKEKLKLFTVIVIPILITQSGMYLMNFFDTVMSGRASAADLAGAAIGSSLWVPIFTGFNGVFLAITPIIAHIIGAGKKKMFRKNPARYLPGSHTGLIGSSLRGVCA</sequence>
<dbReference type="RefSeq" id="WP_382394402.1">
    <property type="nucleotide sequence ID" value="NZ_JBHUNA010000024.1"/>
</dbReference>
<evidence type="ECO:0000256" key="1">
    <source>
        <dbReference type="ARBA" id="ARBA00003408"/>
    </source>
</evidence>
<dbReference type="Proteomes" id="UP001597502">
    <property type="component" value="Unassembled WGS sequence"/>
</dbReference>
<dbReference type="PANTHER" id="PTHR43298">
    <property type="entry name" value="MULTIDRUG RESISTANCE PROTEIN NORM-RELATED"/>
    <property type="match status" value="1"/>
</dbReference>
<comment type="caution">
    <text evidence="7">The sequence shown here is derived from an EMBL/GenBank/DDBJ whole genome shotgun (WGS) entry which is preliminary data.</text>
</comment>
<organism evidence="7 8">
    <name type="scientific">Lentibacillus juripiscarius</name>
    <dbReference type="NCBI Taxonomy" id="257446"/>
    <lineage>
        <taxon>Bacteria</taxon>
        <taxon>Bacillati</taxon>
        <taxon>Bacillota</taxon>
        <taxon>Bacilli</taxon>
        <taxon>Bacillales</taxon>
        <taxon>Bacillaceae</taxon>
        <taxon>Lentibacillus</taxon>
    </lineage>
</organism>
<keyword evidence="6" id="KW-0472">Membrane</keyword>
<proteinExistence type="inferred from homology"/>